<evidence type="ECO:0000256" key="1">
    <source>
        <dbReference type="ARBA" id="ARBA00000971"/>
    </source>
</evidence>
<keyword evidence="8" id="KW-0413">Isomerase</keyword>
<dbReference type="InterPro" id="IPR008881">
    <property type="entry name" value="Trigger_fac_ribosome-bd_bac"/>
</dbReference>
<dbReference type="InterPro" id="IPR037041">
    <property type="entry name" value="Trigger_fac_C_sf"/>
</dbReference>
<dbReference type="InterPro" id="IPR027304">
    <property type="entry name" value="Trigger_fact/SurA_dom_sf"/>
</dbReference>
<feature type="domain" description="Trigger factor ribosome-binding bacterial" evidence="10">
    <location>
        <begin position="1"/>
        <end position="151"/>
    </location>
</feature>
<dbReference type="Proteomes" id="UP000449092">
    <property type="component" value="Unassembled WGS sequence"/>
</dbReference>
<evidence type="ECO:0000256" key="6">
    <source>
        <dbReference type="ARBA" id="ARBA00023110"/>
    </source>
</evidence>
<evidence type="ECO:0000256" key="3">
    <source>
        <dbReference type="ARBA" id="ARBA00005464"/>
    </source>
</evidence>
<evidence type="ECO:0000313" key="13">
    <source>
        <dbReference type="Proteomes" id="UP000449092"/>
    </source>
</evidence>
<keyword evidence="6" id="KW-0697">Rotamase</keyword>
<sequence length="343" mass="38989">MNITIQDHEKNQKKLLISLSPEDMKPYLQSAAQARGKNITIKGFRKGAAPYDVLEKSIGKEALWHEASADAIEQSYGEALKKHNLQPVGNPRVDITKSVPGNNFEFSVLVPLEPAFELPQYREIARDIVKKNKKTEITVDEHEVEEALNTLAKSRSAQGEDKEVKLDDEFAKSTGAFKTLEHLKESIREGIRKEQEQQRAEALRLKIIEAIRKETSMEVADLLIDNELTRMRDDLERHVASLDMSFDDYLKKAGQTREQLNENWKDKAKGRVEASFILKAIADAEDINPSSEEIEEHANRYLSGFDSPEHAESSIHPDVLRSHIRGMIRNDKVFNFLEKGDST</sequence>
<reference evidence="12 13" key="1">
    <citation type="submission" date="2019-09" db="EMBL/GenBank/DDBJ databases">
        <title>Characterisation of the sponge microbiome using genome-centric metagenomics.</title>
        <authorList>
            <person name="Engelberts J.P."/>
            <person name="Robbins S.J."/>
            <person name="De Goeij J.M."/>
            <person name="Aranda M."/>
            <person name="Bell S.C."/>
            <person name="Webster N.S."/>
        </authorList>
    </citation>
    <scope>NUCLEOTIDE SEQUENCE [LARGE SCALE GENOMIC DNA]</scope>
    <source>
        <strain evidence="12">SB0662_bin_43</strain>
    </source>
</reference>
<protein>
    <recommendedName>
        <fullName evidence="5">Trigger factor</fullName>
        <ecNumber evidence="4">5.2.1.8</ecNumber>
    </recommendedName>
    <alternativeName>
        <fullName evidence="9">PPIase</fullName>
    </alternativeName>
</protein>
<dbReference type="GO" id="GO:0051083">
    <property type="term" value="P:'de novo' cotranslational protein folding"/>
    <property type="evidence" value="ECO:0007669"/>
    <property type="project" value="TreeGrafter"/>
</dbReference>
<dbReference type="GO" id="GO:0015031">
    <property type="term" value="P:protein transport"/>
    <property type="evidence" value="ECO:0007669"/>
    <property type="project" value="InterPro"/>
</dbReference>
<dbReference type="Pfam" id="PF05698">
    <property type="entry name" value="Trigger_C"/>
    <property type="match status" value="1"/>
</dbReference>
<evidence type="ECO:0000256" key="9">
    <source>
        <dbReference type="ARBA" id="ARBA00029986"/>
    </source>
</evidence>
<dbReference type="InterPro" id="IPR008880">
    <property type="entry name" value="Trigger_fac_C"/>
</dbReference>
<evidence type="ECO:0000256" key="7">
    <source>
        <dbReference type="ARBA" id="ARBA00023186"/>
    </source>
</evidence>
<dbReference type="GO" id="GO:0043335">
    <property type="term" value="P:protein unfolding"/>
    <property type="evidence" value="ECO:0007669"/>
    <property type="project" value="TreeGrafter"/>
</dbReference>
<comment type="subcellular location">
    <subcellularLocation>
        <location evidence="2">Cytoplasm</location>
    </subcellularLocation>
</comment>
<name>A0A845DBB4_9BACT</name>
<accession>A0A845DBB4</accession>
<dbReference type="SUPFAM" id="SSF109998">
    <property type="entry name" value="Triger factor/SurA peptide-binding domain-like"/>
    <property type="match status" value="1"/>
</dbReference>
<proteinExistence type="inferred from homology"/>
<dbReference type="EMBL" id="VXOY01000020">
    <property type="protein sequence ID" value="MYE38338.1"/>
    <property type="molecule type" value="Genomic_DNA"/>
</dbReference>
<organism evidence="12 13">
    <name type="scientific">Candidatus Spechtbacteria bacterium SB0662_bin_43</name>
    <dbReference type="NCBI Taxonomy" id="2604897"/>
    <lineage>
        <taxon>Bacteria</taxon>
        <taxon>Candidatus Spechtiibacteriota</taxon>
    </lineage>
</organism>
<evidence type="ECO:0000313" key="12">
    <source>
        <dbReference type="EMBL" id="MYE38338.1"/>
    </source>
</evidence>
<evidence type="ECO:0000256" key="4">
    <source>
        <dbReference type="ARBA" id="ARBA00013194"/>
    </source>
</evidence>
<evidence type="ECO:0000256" key="8">
    <source>
        <dbReference type="ARBA" id="ARBA00023235"/>
    </source>
</evidence>
<gene>
    <name evidence="12" type="ORF">F4X82_02385</name>
</gene>
<dbReference type="InterPro" id="IPR005215">
    <property type="entry name" value="Trig_fac"/>
</dbReference>
<evidence type="ECO:0000259" key="11">
    <source>
        <dbReference type="Pfam" id="PF05698"/>
    </source>
</evidence>
<dbReference type="PANTHER" id="PTHR30560:SF3">
    <property type="entry name" value="TRIGGER FACTOR-LIKE PROTEIN TIG, CHLOROPLASTIC"/>
    <property type="match status" value="1"/>
</dbReference>
<dbReference type="AlphaFoldDB" id="A0A845DBB4"/>
<dbReference type="GO" id="GO:0005737">
    <property type="term" value="C:cytoplasm"/>
    <property type="evidence" value="ECO:0007669"/>
    <property type="project" value="UniProtKB-SubCell"/>
</dbReference>
<dbReference type="EC" id="5.2.1.8" evidence="4"/>
<dbReference type="InterPro" id="IPR036611">
    <property type="entry name" value="Trigger_fac_ribosome-bd_sf"/>
</dbReference>
<dbReference type="GO" id="GO:0044183">
    <property type="term" value="F:protein folding chaperone"/>
    <property type="evidence" value="ECO:0007669"/>
    <property type="project" value="TreeGrafter"/>
</dbReference>
<evidence type="ECO:0000256" key="5">
    <source>
        <dbReference type="ARBA" id="ARBA00016902"/>
    </source>
</evidence>
<dbReference type="Gene3D" id="3.30.70.1050">
    <property type="entry name" value="Trigger factor ribosome-binding domain"/>
    <property type="match status" value="1"/>
</dbReference>
<comment type="caution">
    <text evidence="12">The sequence shown here is derived from an EMBL/GenBank/DDBJ whole genome shotgun (WGS) entry which is preliminary data.</text>
</comment>
<keyword evidence="7" id="KW-0143">Chaperone</keyword>
<feature type="domain" description="Trigger factor C-terminal" evidence="11">
    <location>
        <begin position="179"/>
        <end position="337"/>
    </location>
</feature>
<comment type="similarity">
    <text evidence="3">Belongs to the FKBP-type PPIase family. Tig subfamily.</text>
</comment>
<dbReference type="GO" id="GO:0043022">
    <property type="term" value="F:ribosome binding"/>
    <property type="evidence" value="ECO:0007669"/>
    <property type="project" value="TreeGrafter"/>
</dbReference>
<evidence type="ECO:0000259" key="10">
    <source>
        <dbReference type="Pfam" id="PF05697"/>
    </source>
</evidence>
<dbReference type="GO" id="GO:0003755">
    <property type="term" value="F:peptidyl-prolyl cis-trans isomerase activity"/>
    <property type="evidence" value="ECO:0007669"/>
    <property type="project" value="UniProtKB-KW"/>
</dbReference>
<evidence type="ECO:0000256" key="2">
    <source>
        <dbReference type="ARBA" id="ARBA00004496"/>
    </source>
</evidence>
<dbReference type="SUPFAM" id="SSF102735">
    <property type="entry name" value="Trigger factor ribosome-binding domain"/>
    <property type="match status" value="1"/>
</dbReference>
<dbReference type="Pfam" id="PF05697">
    <property type="entry name" value="Trigger_N"/>
    <property type="match status" value="1"/>
</dbReference>
<comment type="catalytic activity">
    <reaction evidence="1">
        <text>[protein]-peptidylproline (omega=180) = [protein]-peptidylproline (omega=0)</text>
        <dbReference type="Rhea" id="RHEA:16237"/>
        <dbReference type="Rhea" id="RHEA-COMP:10747"/>
        <dbReference type="Rhea" id="RHEA-COMP:10748"/>
        <dbReference type="ChEBI" id="CHEBI:83833"/>
        <dbReference type="ChEBI" id="CHEBI:83834"/>
        <dbReference type="EC" id="5.2.1.8"/>
    </reaction>
</comment>
<dbReference type="Gene3D" id="1.10.3120.10">
    <property type="entry name" value="Trigger factor, C-terminal domain"/>
    <property type="match status" value="1"/>
</dbReference>
<dbReference type="PANTHER" id="PTHR30560">
    <property type="entry name" value="TRIGGER FACTOR CHAPERONE AND PEPTIDYL-PROLYL CIS/TRANS ISOMERASE"/>
    <property type="match status" value="1"/>
</dbReference>